<evidence type="ECO:0000256" key="1">
    <source>
        <dbReference type="SAM" id="MobiDB-lite"/>
    </source>
</evidence>
<dbReference type="PANTHER" id="PTHR47488">
    <property type="entry name" value="HEAVY METAL TRANSPORT/DETOXIFICATION SUPERFAMILY PROTEIN"/>
    <property type="match status" value="1"/>
</dbReference>
<evidence type="ECO:0000313" key="4">
    <source>
        <dbReference type="Proteomes" id="UP000541444"/>
    </source>
</evidence>
<dbReference type="InterPro" id="IPR006121">
    <property type="entry name" value="HMA_dom"/>
</dbReference>
<feature type="region of interest" description="Disordered" evidence="1">
    <location>
        <begin position="75"/>
        <end position="115"/>
    </location>
</feature>
<dbReference type="SUPFAM" id="SSF55008">
    <property type="entry name" value="HMA, heavy metal-associated domain"/>
    <property type="match status" value="1"/>
</dbReference>
<dbReference type="InterPro" id="IPR036163">
    <property type="entry name" value="HMA_dom_sf"/>
</dbReference>
<feature type="domain" description="HMA" evidence="2">
    <location>
        <begin position="10"/>
        <end position="62"/>
    </location>
</feature>
<dbReference type="GO" id="GO:0046872">
    <property type="term" value="F:metal ion binding"/>
    <property type="evidence" value="ECO:0007669"/>
    <property type="project" value="InterPro"/>
</dbReference>
<accession>A0A7J7MFV8</accession>
<comment type="caution">
    <text evidence="3">The sequence shown here is derived from an EMBL/GenBank/DDBJ whole genome shotgun (WGS) entry which is preliminary data.</text>
</comment>
<reference evidence="3 4" key="1">
    <citation type="journal article" date="2020" name="IScience">
        <title>Genome Sequencing of the Endangered Kingdonia uniflora (Circaeasteraceae, Ranunculales) Reveals Potential Mechanisms of Evolutionary Specialization.</title>
        <authorList>
            <person name="Sun Y."/>
            <person name="Deng T."/>
            <person name="Zhang A."/>
            <person name="Moore M.J."/>
            <person name="Landis J.B."/>
            <person name="Lin N."/>
            <person name="Zhang H."/>
            <person name="Zhang X."/>
            <person name="Huang J."/>
            <person name="Zhang X."/>
            <person name="Sun H."/>
            <person name="Wang H."/>
        </authorList>
    </citation>
    <scope>NUCLEOTIDE SEQUENCE [LARGE SCALE GENOMIC DNA]</scope>
    <source>
        <strain evidence="3">TB1705</strain>
        <tissue evidence="3">Leaf</tissue>
    </source>
</reference>
<dbReference type="GO" id="GO:1900150">
    <property type="term" value="P:regulation of defense response to fungus"/>
    <property type="evidence" value="ECO:0007669"/>
    <property type="project" value="InterPro"/>
</dbReference>
<dbReference type="Proteomes" id="UP000541444">
    <property type="component" value="Unassembled WGS sequence"/>
</dbReference>
<protein>
    <recommendedName>
        <fullName evidence="2">HMA domain-containing protein</fullName>
    </recommendedName>
</protein>
<sequence>MALKISTLVLKVDLECTKCYNKIRRAICKFHREIYSHSYDFKENTVTITGSFDPNKFANTLRCYAGKVIKSIEIKEPEKPKPASSNPEPAKPSPPPKEVVASKPAPPKAAEPVPKALEPAPAPNIVVPIYVQGFPTPYPTPYPVPMRPIYEGYARPPPSYNSYGRQHCYCGCEDNYRRSSCCEYVNEENPAICTIM</sequence>
<dbReference type="Pfam" id="PF00403">
    <property type="entry name" value="HMA"/>
    <property type="match status" value="1"/>
</dbReference>
<gene>
    <name evidence="3" type="ORF">GIB67_000980</name>
</gene>
<dbReference type="OrthoDB" id="785270at2759"/>
<dbReference type="InterPro" id="IPR044169">
    <property type="entry name" value="PI21"/>
</dbReference>
<name>A0A7J7MFV8_9MAGN</name>
<dbReference type="PANTHER" id="PTHR47488:SF7">
    <property type="entry name" value="HEAVY METAL TRANSPORT_DETOXIFICATION SUPERFAMILY PROTEIN"/>
    <property type="match status" value="1"/>
</dbReference>
<proteinExistence type="predicted"/>
<dbReference type="AlphaFoldDB" id="A0A7J7MFV8"/>
<dbReference type="EMBL" id="JACGCM010001557">
    <property type="protein sequence ID" value="KAF6153747.1"/>
    <property type="molecule type" value="Genomic_DNA"/>
</dbReference>
<organism evidence="3 4">
    <name type="scientific">Kingdonia uniflora</name>
    <dbReference type="NCBI Taxonomy" id="39325"/>
    <lineage>
        <taxon>Eukaryota</taxon>
        <taxon>Viridiplantae</taxon>
        <taxon>Streptophyta</taxon>
        <taxon>Embryophyta</taxon>
        <taxon>Tracheophyta</taxon>
        <taxon>Spermatophyta</taxon>
        <taxon>Magnoliopsida</taxon>
        <taxon>Ranunculales</taxon>
        <taxon>Circaeasteraceae</taxon>
        <taxon>Kingdonia</taxon>
    </lineage>
</organism>
<evidence type="ECO:0000259" key="2">
    <source>
        <dbReference type="Pfam" id="PF00403"/>
    </source>
</evidence>
<evidence type="ECO:0000313" key="3">
    <source>
        <dbReference type="EMBL" id="KAF6153747.1"/>
    </source>
</evidence>
<keyword evidence="4" id="KW-1185">Reference proteome</keyword>
<dbReference type="Gene3D" id="3.30.70.100">
    <property type="match status" value="1"/>
</dbReference>